<evidence type="ECO:0000313" key="10">
    <source>
        <dbReference type="EMBL" id="MFC4805134.1"/>
    </source>
</evidence>
<keyword evidence="2 7" id="KW-0812">Transmembrane</keyword>
<evidence type="ECO:0000256" key="5">
    <source>
        <dbReference type="ARBA" id="ARBA00022989"/>
    </source>
</evidence>
<dbReference type="PROSITE" id="PS50929">
    <property type="entry name" value="ABC_TM1F"/>
    <property type="match status" value="1"/>
</dbReference>
<dbReference type="InterPro" id="IPR036640">
    <property type="entry name" value="ABC1_TM_sf"/>
</dbReference>
<sequence length="591" mass="67062">MTDKYQNEEHKTSKEDIRRLASYAFAYSFHLFLGLFLLLVAVGFELLAPFAVRRIFDHELKKQVISQSGVLKWIGFYILANYAGLSFQLASNIQLQIMAMKIVRKMRLQIYENIQRIHISFFDNMPAGSIVSKITNDTGAVQDLYVKVLGQIVTSLLYIVGVYAVMFRIQPGLAAVFLLLIPLTVAIFSFYIRKARPHNYTIRTKLSELNGLLNEAIQGISIIQTFNSQKKTQEEFEHTADERFRHRMNMLILNIITSYNAISALRNMVFVLMIYYFGNKVLKTNSATSVGMLYVYVDYIGILFHHIHRIMEQLNLLSRSGAASSHVFEMIDMQGKDVSSERLNAIKGEVVFENISFFYKDENYVLQDINIRAESGQTVALVGHTGSGKSSIMNLLLKFYAPQKGRIHIDGMDLAELSDQAIRDQMGIVLQEPYLFTGTILSNITLNKTHISRAEAIKALEAVGGEAVLRTLKHGIDEKVVERGSTLSAGQRQLISFARALAQDPRILILDEATSSIDSETEQIIQKAMKVLMKGRTTFVIAHRLSTIKHADRIYLLDKGRIVEEGTHTQLLEKKGRYFDMYRSQNRDISA</sequence>
<dbReference type="PROSITE" id="PS00211">
    <property type="entry name" value="ABC_TRANSPORTER_1"/>
    <property type="match status" value="1"/>
</dbReference>
<dbReference type="InterPro" id="IPR011527">
    <property type="entry name" value="ABC1_TM_dom"/>
</dbReference>
<keyword evidence="11" id="KW-1185">Reference proteome</keyword>
<dbReference type="Gene3D" id="1.20.1560.10">
    <property type="entry name" value="ABC transporter type 1, transmembrane domain"/>
    <property type="match status" value="1"/>
</dbReference>
<keyword evidence="3" id="KW-0547">Nucleotide-binding</keyword>
<dbReference type="Pfam" id="PF00005">
    <property type="entry name" value="ABC_tran"/>
    <property type="match status" value="1"/>
</dbReference>
<dbReference type="InterPro" id="IPR003593">
    <property type="entry name" value="AAA+_ATPase"/>
</dbReference>
<proteinExistence type="predicted"/>
<dbReference type="GO" id="GO:0005524">
    <property type="term" value="F:ATP binding"/>
    <property type="evidence" value="ECO:0007669"/>
    <property type="project" value="UniProtKB-KW"/>
</dbReference>
<comment type="subcellular location">
    <subcellularLocation>
        <location evidence="1">Cell membrane</location>
        <topology evidence="1">Multi-pass membrane protein</topology>
    </subcellularLocation>
</comment>
<dbReference type="PANTHER" id="PTHR43394">
    <property type="entry name" value="ATP-DEPENDENT PERMEASE MDL1, MITOCHONDRIAL"/>
    <property type="match status" value="1"/>
</dbReference>
<reference evidence="11" key="1">
    <citation type="journal article" date="2019" name="Int. J. Syst. Evol. Microbiol.">
        <title>The Global Catalogue of Microorganisms (GCM) 10K type strain sequencing project: providing services to taxonomists for standard genome sequencing and annotation.</title>
        <authorList>
            <consortium name="The Broad Institute Genomics Platform"/>
            <consortium name="The Broad Institute Genome Sequencing Center for Infectious Disease"/>
            <person name="Wu L."/>
            <person name="Ma J."/>
        </authorList>
    </citation>
    <scope>NUCLEOTIDE SEQUENCE [LARGE SCALE GENOMIC DNA]</scope>
    <source>
        <strain evidence="11">CCUG 46385</strain>
    </source>
</reference>
<gene>
    <name evidence="10" type="ORF">ACFO4R_08560</name>
</gene>
<evidence type="ECO:0000256" key="4">
    <source>
        <dbReference type="ARBA" id="ARBA00022840"/>
    </source>
</evidence>
<name>A0ABV9QML3_9FIRM</name>
<organism evidence="10 11">
    <name type="scientific">Filifactor villosus</name>
    <dbReference type="NCBI Taxonomy" id="29374"/>
    <lineage>
        <taxon>Bacteria</taxon>
        <taxon>Bacillati</taxon>
        <taxon>Bacillota</taxon>
        <taxon>Clostridia</taxon>
        <taxon>Peptostreptococcales</taxon>
        <taxon>Filifactoraceae</taxon>
        <taxon>Filifactor</taxon>
    </lineage>
</organism>
<dbReference type="Proteomes" id="UP001595916">
    <property type="component" value="Unassembled WGS sequence"/>
</dbReference>
<dbReference type="InterPro" id="IPR039421">
    <property type="entry name" value="Type_1_exporter"/>
</dbReference>
<dbReference type="PROSITE" id="PS50893">
    <property type="entry name" value="ABC_TRANSPORTER_2"/>
    <property type="match status" value="1"/>
</dbReference>
<evidence type="ECO:0000259" key="9">
    <source>
        <dbReference type="PROSITE" id="PS50929"/>
    </source>
</evidence>
<feature type="transmembrane region" description="Helical" evidence="7">
    <location>
        <begin position="20"/>
        <end position="44"/>
    </location>
</feature>
<evidence type="ECO:0000256" key="6">
    <source>
        <dbReference type="ARBA" id="ARBA00023136"/>
    </source>
</evidence>
<keyword evidence="5 7" id="KW-1133">Transmembrane helix</keyword>
<keyword evidence="6 7" id="KW-0472">Membrane</keyword>
<evidence type="ECO:0000256" key="7">
    <source>
        <dbReference type="SAM" id="Phobius"/>
    </source>
</evidence>
<dbReference type="InterPro" id="IPR003439">
    <property type="entry name" value="ABC_transporter-like_ATP-bd"/>
</dbReference>
<evidence type="ECO:0000313" key="11">
    <source>
        <dbReference type="Proteomes" id="UP001595916"/>
    </source>
</evidence>
<feature type="domain" description="ABC transporter" evidence="8">
    <location>
        <begin position="350"/>
        <end position="584"/>
    </location>
</feature>
<dbReference type="InterPro" id="IPR027417">
    <property type="entry name" value="P-loop_NTPase"/>
</dbReference>
<evidence type="ECO:0000259" key="8">
    <source>
        <dbReference type="PROSITE" id="PS50893"/>
    </source>
</evidence>
<accession>A0ABV9QML3</accession>
<dbReference type="CDD" id="cd03254">
    <property type="entry name" value="ABCC_Glucan_exporter_like"/>
    <property type="match status" value="1"/>
</dbReference>
<feature type="transmembrane region" description="Helical" evidence="7">
    <location>
        <begin position="251"/>
        <end position="277"/>
    </location>
</feature>
<evidence type="ECO:0000256" key="1">
    <source>
        <dbReference type="ARBA" id="ARBA00004651"/>
    </source>
</evidence>
<feature type="transmembrane region" description="Helical" evidence="7">
    <location>
        <begin position="172"/>
        <end position="192"/>
    </location>
</feature>
<dbReference type="SMART" id="SM00382">
    <property type="entry name" value="AAA"/>
    <property type="match status" value="1"/>
</dbReference>
<comment type="caution">
    <text evidence="10">The sequence shown here is derived from an EMBL/GenBank/DDBJ whole genome shotgun (WGS) entry which is preliminary data.</text>
</comment>
<dbReference type="EMBL" id="JBHSHL010000033">
    <property type="protein sequence ID" value="MFC4805134.1"/>
    <property type="molecule type" value="Genomic_DNA"/>
</dbReference>
<dbReference type="SUPFAM" id="SSF52540">
    <property type="entry name" value="P-loop containing nucleoside triphosphate hydrolases"/>
    <property type="match status" value="1"/>
</dbReference>
<evidence type="ECO:0000256" key="3">
    <source>
        <dbReference type="ARBA" id="ARBA00022741"/>
    </source>
</evidence>
<dbReference type="PANTHER" id="PTHR43394:SF1">
    <property type="entry name" value="ATP-BINDING CASSETTE SUB-FAMILY B MEMBER 10, MITOCHONDRIAL"/>
    <property type="match status" value="1"/>
</dbReference>
<feature type="domain" description="ABC transmembrane type-1" evidence="9">
    <location>
        <begin position="32"/>
        <end position="319"/>
    </location>
</feature>
<protein>
    <submittedName>
        <fullName evidence="10">ABC transporter ATP-binding protein</fullName>
    </submittedName>
</protein>
<feature type="transmembrane region" description="Helical" evidence="7">
    <location>
        <begin position="144"/>
        <end position="166"/>
    </location>
</feature>
<dbReference type="Pfam" id="PF00664">
    <property type="entry name" value="ABC_membrane"/>
    <property type="match status" value="1"/>
</dbReference>
<feature type="transmembrane region" description="Helical" evidence="7">
    <location>
        <begin position="289"/>
        <end position="307"/>
    </location>
</feature>
<evidence type="ECO:0000256" key="2">
    <source>
        <dbReference type="ARBA" id="ARBA00022692"/>
    </source>
</evidence>
<dbReference type="CDD" id="cd18544">
    <property type="entry name" value="ABC_6TM_TmrA_like"/>
    <property type="match status" value="1"/>
</dbReference>
<dbReference type="InterPro" id="IPR017871">
    <property type="entry name" value="ABC_transporter-like_CS"/>
</dbReference>
<dbReference type="SUPFAM" id="SSF90123">
    <property type="entry name" value="ABC transporter transmembrane region"/>
    <property type="match status" value="1"/>
</dbReference>
<keyword evidence="4 10" id="KW-0067">ATP-binding</keyword>
<dbReference type="Gene3D" id="3.40.50.300">
    <property type="entry name" value="P-loop containing nucleotide triphosphate hydrolases"/>
    <property type="match status" value="1"/>
</dbReference>
<dbReference type="RefSeq" id="WP_379788673.1">
    <property type="nucleotide sequence ID" value="NZ_JBHSHL010000033.1"/>
</dbReference>
<feature type="transmembrane region" description="Helical" evidence="7">
    <location>
        <begin position="74"/>
        <end position="97"/>
    </location>
</feature>